<sequence>MGSEVQQYRVLQVSNISPSATKDQIQSLFSYVGRIEDCKVYPSDAAAQAQTKFAYIKFDKEKSVDVGQHLTNTVYIDRALVCIPYQSNTIPDEETALQSGGPDIGDGQKMLLTTDPTLTALGLPPYPALPASTEPSKVEEIRRTVYVGNLQKDCDGDELMDFMNMNIGEVMYLRMTTGNENLPCAYAYVEFTNQSSVPLALQNNGIEFKDRCLRIQHSRVAIIKPQRKTADQALAEVEEAIKINEGRERQPSIGAVAAIRLSEEAQVLLEEDGHLHLEDVLHLHTKFARDHTAHLDVGGHVQKIDDHDPKLVDQNPATENRNARDRKSGDHQKEAAETRIALATKIGIRVSDARIRIEKRARKSAKEAVRGRRKRNAEIAKRSVIRRNLLAKKQTIWNLKKNRSENVSLQKLNARAMAPTRKMEPKPEDVRKRIVQVI</sequence>
<dbReference type="PANTHER" id="PTHR32343:SF22">
    <property type="entry name" value="LD29830P"/>
    <property type="match status" value="1"/>
</dbReference>
<feature type="region of interest" description="Disordered" evidence="2">
    <location>
        <begin position="301"/>
        <end position="335"/>
    </location>
</feature>
<name>A0AAD4NGZ5_9BILA</name>
<dbReference type="CDD" id="cd12259">
    <property type="entry name" value="RRM_SRSF11_SREK1"/>
    <property type="match status" value="1"/>
</dbReference>
<feature type="compositionally biased region" description="Basic and acidic residues" evidence="2">
    <location>
        <begin position="321"/>
        <end position="335"/>
    </location>
</feature>
<evidence type="ECO:0000259" key="3">
    <source>
        <dbReference type="PROSITE" id="PS50102"/>
    </source>
</evidence>
<evidence type="ECO:0000256" key="2">
    <source>
        <dbReference type="SAM" id="MobiDB-lite"/>
    </source>
</evidence>
<dbReference type="Pfam" id="PF00076">
    <property type="entry name" value="RRM_1"/>
    <property type="match status" value="2"/>
</dbReference>
<dbReference type="AlphaFoldDB" id="A0AAD4NGZ5"/>
<protein>
    <submittedName>
        <fullName evidence="4">RNA recognition motif domain-containing protein</fullName>
    </submittedName>
</protein>
<dbReference type="PROSITE" id="PS50102">
    <property type="entry name" value="RRM"/>
    <property type="match status" value="2"/>
</dbReference>
<accession>A0AAD4NGZ5</accession>
<keyword evidence="1" id="KW-0694">RNA-binding</keyword>
<reference evidence="4" key="1">
    <citation type="submission" date="2022-01" db="EMBL/GenBank/DDBJ databases">
        <title>Genome Sequence Resource for Two Populations of Ditylenchus destructor, the Migratory Endoparasitic Phytonematode.</title>
        <authorList>
            <person name="Zhang H."/>
            <person name="Lin R."/>
            <person name="Xie B."/>
        </authorList>
    </citation>
    <scope>NUCLEOTIDE SEQUENCE</scope>
    <source>
        <strain evidence="4">BazhouSP</strain>
    </source>
</reference>
<dbReference type="InterPro" id="IPR012677">
    <property type="entry name" value="Nucleotide-bd_a/b_plait_sf"/>
</dbReference>
<dbReference type="InterPro" id="IPR000504">
    <property type="entry name" value="RRM_dom"/>
</dbReference>
<organism evidence="4 5">
    <name type="scientific">Ditylenchus destructor</name>
    <dbReference type="NCBI Taxonomy" id="166010"/>
    <lineage>
        <taxon>Eukaryota</taxon>
        <taxon>Metazoa</taxon>
        <taxon>Ecdysozoa</taxon>
        <taxon>Nematoda</taxon>
        <taxon>Chromadorea</taxon>
        <taxon>Rhabditida</taxon>
        <taxon>Tylenchina</taxon>
        <taxon>Tylenchomorpha</taxon>
        <taxon>Sphaerularioidea</taxon>
        <taxon>Anguinidae</taxon>
        <taxon>Anguininae</taxon>
        <taxon>Ditylenchus</taxon>
    </lineage>
</organism>
<dbReference type="SUPFAM" id="SSF54928">
    <property type="entry name" value="RNA-binding domain, RBD"/>
    <property type="match status" value="2"/>
</dbReference>
<feature type="domain" description="RRM" evidence="3">
    <location>
        <begin position="143"/>
        <end position="220"/>
    </location>
</feature>
<feature type="compositionally biased region" description="Basic and acidic residues" evidence="2">
    <location>
        <begin position="302"/>
        <end position="311"/>
    </location>
</feature>
<dbReference type="Gene3D" id="3.30.70.330">
    <property type="match status" value="2"/>
</dbReference>
<gene>
    <name evidence="4" type="ORF">DdX_00724</name>
</gene>
<keyword evidence="5" id="KW-1185">Reference proteome</keyword>
<dbReference type="Proteomes" id="UP001201812">
    <property type="component" value="Unassembled WGS sequence"/>
</dbReference>
<proteinExistence type="predicted"/>
<dbReference type="GO" id="GO:0005654">
    <property type="term" value="C:nucleoplasm"/>
    <property type="evidence" value="ECO:0007669"/>
    <property type="project" value="TreeGrafter"/>
</dbReference>
<dbReference type="InterPro" id="IPR035979">
    <property type="entry name" value="RBD_domain_sf"/>
</dbReference>
<evidence type="ECO:0000313" key="5">
    <source>
        <dbReference type="Proteomes" id="UP001201812"/>
    </source>
</evidence>
<dbReference type="SMART" id="SM00360">
    <property type="entry name" value="RRM"/>
    <property type="match status" value="2"/>
</dbReference>
<feature type="domain" description="RRM" evidence="3">
    <location>
        <begin position="9"/>
        <end position="88"/>
    </location>
</feature>
<evidence type="ECO:0000256" key="1">
    <source>
        <dbReference type="PROSITE-ProRule" id="PRU00176"/>
    </source>
</evidence>
<evidence type="ECO:0000313" key="4">
    <source>
        <dbReference type="EMBL" id="KAI1728535.1"/>
    </source>
</evidence>
<dbReference type="PANTHER" id="PTHR32343">
    <property type="entry name" value="SERINE/ARGININE-RICH SPLICING FACTOR"/>
    <property type="match status" value="1"/>
</dbReference>
<dbReference type="EMBL" id="JAKKPZ010000001">
    <property type="protein sequence ID" value="KAI1728535.1"/>
    <property type="molecule type" value="Genomic_DNA"/>
</dbReference>
<comment type="caution">
    <text evidence="4">The sequence shown here is derived from an EMBL/GenBank/DDBJ whole genome shotgun (WGS) entry which is preliminary data.</text>
</comment>
<dbReference type="GO" id="GO:0003723">
    <property type="term" value="F:RNA binding"/>
    <property type="evidence" value="ECO:0007669"/>
    <property type="project" value="UniProtKB-UniRule"/>
</dbReference>